<dbReference type="GO" id="GO:0016740">
    <property type="term" value="F:transferase activity"/>
    <property type="evidence" value="ECO:0007669"/>
    <property type="project" value="UniProtKB-KW"/>
</dbReference>
<keyword evidence="1" id="KW-0808">Transferase</keyword>
<gene>
    <name evidence="1" type="ORF">RMCB_2016</name>
</gene>
<dbReference type="AlphaFoldDB" id="A0A124DZN4"/>
<dbReference type="Proteomes" id="UP000069620">
    <property type="component" value="Unassembled WGS sequence"/>
</dbReference>
<name>A0A124DZN4_9MYCO</name>
<protein>
    <submittedName>
        <fullName evidence="1">Phosphotransferase enzyme family protein</fullName>
    </submittedName>
</protein>
<comment type="caution">
    <text evidence="1">The sequence shown here is derived from an EMBL/GenBank/DDBJ whole genome shotgun (WGS) entry which is preliminary data.</text>
</comment>
<reference evidence="2" key="1">
    <citation type="journal article" date="2016" name="Genome Announc.">
        <title>Draft Genome Sequences of Five Rapidly Growing Mycobacterium Species, M. thermoresistibile, M. fortuitum subsp. acetamidolyticum, M. canariasense, M. brisbanense, and M. novocastrense.</title>
        <authorList>
            <person name="Katahira K."/>
            <person name="Ogura Y."/>
            <person name="Gotoh Y."/>
            <person name="Hayashi T."/>
        </authorList>
    </citation>
    <scope>NUCLEOTIDE SEQUENCE [LARGE SCALE GENOMIC DNA]</scope>
    <source>
        <strain evidence="2">JCM15654</strain>
    </source>
</reference>
<organism evidence="1 2">
    <name type="scientific">Mycolicibacterium brisbanense</name>
    <dbReference type="NCBI Taxonomy" id="146020"/>
    <lineage>
        <taxon>Bacteria</taxon>
        <taxon>Bacillati</taxon>
        <taxon>Actinomycetota</taxon>
        <taxon>Actinomycetes</taxon>
        <taxon>Mycobacteriales</taxon>
        <taxon>Mycobacteriaceae</taxon>
        <taxon>Mycolicibacterium</taxon>
    </lineage>
</organism>
<keyword evidence="2" id="KW-1185">Reference proteome</keyword>
<accession>A0A124DZN4</accession>
<reference evidence="2" key="2">
    <citation type="submission" date="2016-02" db="EMBL/GenBank/DDBJ databases">
        <title>Draft genome sequence of five rapidly growing Mycobacterium species.</title>
        <authorList>
            <person name="Katahira K."/>
            <person name="Gotou Y."/>
            <person name="Iida K."/>
            <person name="Ogura Y."/>
            <person name="Hayashi T."/>
        </authorList>
    </citation>
    <scope>NUCLEOTIDE SEQUENCE [LARGE SCALE GENOMIC DNA]</scope>
    <source>
        <strain evidence="2">JCM15654</strain>
    </source>
</reference>
<evidence type="ECO:0000313" key="1">
    <source>
        <dbReference type="EMBL" id="GAS87920.1"/>
    </source>
</evidence>
<evidence type="ECO:0000313" key="2">
    <source>
        <dbReference type="Proteomes" id="UP000069620"/>
    </source>
</evidence>
<dbReference type="EMBL" id="BCSX01000021">
    <property type="protein sequence ID" value="GAS87920.1"/>
    <property type="molecule type" value="Genomic_DNA"/>
</dbReference>
<proteinExistence type="predicted"/>
<sequence>MDTICKLDECPPQSVGPPLPSAWRPPWVGGLQTEDIALDDTLRAVAALADRDTVALLKKLLCWPYHLGNHRRPRLGSE</sequence>
<dbReference type="STRING" id="146020.RMCB_2016"/>